<protein>
    <submittedName>
        <fullName evidence="1">Uncharacterized protein</fullName>
    </submittedName>
</protein>
<proteinExistence type="predicted"/>
<accession>A0A5B7KG67</accession>
<dbReference type="EMBL" id="VSRR010148080">
    <property type="protein sequence ID" value="MPD05856.1"/>
    <property type="molecule type" value="Genomic_DNA"/>
</dbReference>
<keyword evidence="2" id="KW-1185">Reference proteome</keyword>
<name>A0A5B7KG67_PORTR</name>
<reference evidence="1 2" key="1">
    <citation type="submission" date="2019-05" db="EMBL/GenBank/DDBJ databases">
        <title>Another draft genome of Portunus trituberculatus and its Hox gene families provides insights of decapod evolution.</title>
        <authorList>
            <person name="Jeong J.-H."/>
            <person name="Song I."/>
            <person name="Kim S."/>
            <person name="Choi T."/>
            <person name="Kim D."/>
            <person name="Ryu S."/>
            <person name="Kim W."/>
        </authorList>
    </citation>
    <scope>NUCLEOTIDE SEQUENCE [LARGE SCALE GENOMIC DNA]</scope>
    <source>
        <tissue evidence="1">Muscle</tissue>
    </source>
</reference>
<evidence type="ECO:0000313" key="1">
    <source>
        <dbReference type="EMBL" id="MPD05856.1"/>
    </source>
</evidence>
<dbReference type="AlphaFoldDB" id="A0A5B7KG67"/>
<sequence>MGRISWRQLDSVLIQERGTKEHKGGHTLQYTCYPLREQEDEEEKKKEVTVNRGECLEKKKKKKEKEKEEEE</sequence>
<evidence type="ECO:0000313" key="2">
    <source>
        <dbReference type="Proteomes" id="UP000324222"/>
    </source>
</evidence>
<dbReference type="Proteomes" id="UP000324222">
    <property type="component" value="Unassembled WGS sequence"/>
</dbReference>
<organism evidence="1 2">
    <name type="scientific">Portunus trituberculatus</name>
    <name type="common">Swimming crab</name>
    <name type="synonym">Neptunus trituberculatus</name>
    <dbReference type="NCBI Taxonomy" id="210409"/>
    <lineage>
        <taxon>Eukaryota</taxon>
        <taxon>Metazoa</taxon>
        <taxon>Ecdysozoa</taxon>
        <taxon>Arthropoda</taxon>
        <taxon>Crustacea</taxon>
        <taxon>Multicrustacea</taxon>
        <taxon>Malacostraca</taxon>
        <taxon>Eumalacostraca</taxon>
        <taxon>Eucarida</taxon>
        <taxon>Decapoda</taxon>
        <taxon>Pleocyemata</taxon>
        <taxon>Brachyura</taxon>
        <taxon>Eubrachyura</taxon>
        <taxon>Portunoidea</taxon>
        <taxon>Portunidae</taxon>
        <taxon>Portuninae</taxon>
        <taxon>Portunus</taxon>
    </lineage>
</organism>
<comment type="caution">
    <text evidence="1">The sequence shown here is derived from an EMBL/GenBank/DDBJ whole genome shotgun (WGS) entry which is preliminary data.</text>
</comment>
<gene>
    <name evidence="1" type="ORF">E2C01_101625</name>
</gene>